<evidence type="ECO:0000256" key="6">
    <source>
        <dbReference type="ARBA" id="ARBA00023004"/>
    </source>
</evidence>
<sequence length="198" mass="22158">MRATPPTDRGSDWRDAGLCRSPEYRGQADMWFATSHDKLDRELAQQACRRCPSLGACAIWAVLSGIEYGTWGALHEEERAALRKRLGPEHRNDPAAVARAVHQALNPAAGQPRTLHTIWEHRTHPLPDGHLGWRGKPAVEYGGRPYTKKQVAFYVSRGRMPVGIVRRTCEVEECVSPLHMADNEERAHRAAAREKAAV</sequence>
<evidence type="ECO:0000256" key="5">
    <source>
        <dbReference type="ARBA" id="ARBA00022723"/>
    </source>
</evidence>
<proteinExistence type="inferred from homology"/>
<evidence type="ECO:0000259" key="12">
    <source>
        <dbReference type="PROSITE" id="PS51674"/>
    </source>
</evidence>
<keyword evidence="7" id="KW-0411">Iron-sulfur</keyword>
<dbReference type="InterPro" id="IPR034768">
    <property type="entry name" value="4FE4S_WBL"/>
</dbReference>
<evidence type="ECO:0000256" key="3">
    <source>
        <dbReference type="ARBA" id="ARBA00006597"/>
    </source>
</evidence>
<keyword evidence="4" id="KW-0004">4Fe-4S</keyword>
<dbReference type="PANTHER" id="PTHR38839:SF6">
    <property type="entry name" value="TRANSCRIPTIONAL REGULATOR WHIB1"/>
    <property type="match status" value="1"/>
</dbReference>
<gene>
    <name evidence="13" type="ORF">PV662_47740</name>
</gene>
<evidence type="ECO:0000313" key="13">
    <source>
        <dbReference type="EMBL" id="MDX3707234.1"/>
    </source>
</evidence>
<dbReference type="PANTHER" id="PTHR38839">
    <property type="entry name" value="TRANSCRIPTIONAL REGULATOR WHID-RELATED"/>
    <property type="match status" value="1"/>
</dbReference>
<keyword evidence="5" id="KW-0479">Metal-binding</keyword>
<dbReference type="InterPro" id="IPR003482">
    <property type="entry name" value="Whib"/>
</dbReference>
<evidence type="ECO:0000256" key="10">
    <source>
        <dbReference type="ARBA" id="ARBA00023157"/>
    </source>
</evidence>
<comment type="similarity">
    <text evidence="3">Belongs to the WhiB family.</text>
</comment>
<evidence type="ECO:0000256" key="4">
    <source>
        <dbReference type="ARBA" id="ARBA00022485"/>
    </source>
</evidence>
<protein>
    <submittedName>
        <fullName evidence="13">WhiB family transcriptional regulator</fullName>
    </submittedName>
</protein>
<comment type="subcellular location">
    <subcellularLocation>
        <location evidence="2">Cytoplasm</location>
    </subcellularLocation>
</comment>
<keyword evidence="6" id="KW-0408">Iron</keyword>
<dbReference type="PROSITE" id="PS51674">
    <property type="entry name" value="4FE4S_WBL"/>
    <property type="match status" value="1"/>
</dbReference>
<evidence type="ECO:0000313" key="14">
    <source>
        <dbReference type="Proteomes" id="UP001271274"/>
    </source>
</evidence>
<evidence type="ECO:0000256" key="11">
    <source>
        <dbReference type="ARBA" id="ARBA00023163"/>
    </source>
</evidence>
<name>A0ABU4NY87_9ACTN</name>
<organism evidence="13 14">
    <name type="scientific">Streptomyces europaeiscabiei</name>
    <dbReference type="NCBI Taxonomy" id="146819"/>
    <lineage>
        <taxon>Bacteria</taxon>
        <taxon>Bacillati</taxon>
        <taxon>Actinomycetota</taxon>
        <taxon>Actinomycetes</taxon>
        <taxon>Kitasatosporales</taxon>
        <taxon>Streptomycetaceae</taxon>
        <taxon>Streptomyces</taxon>
    </lineage>
</organism>
<evidence type="ECO:0000256" key="7">
    <source>
        <dbReference type="ARBA" id="ARBA00023014"/>
    </source>
</evidence>
<keyword evidence="8" id="KW-0805">Transcription regulation</keyword>
<dbReference type="Pfam" id="PF02467">
    <property type="entry name" value="Whib"/>
    <property type="match status" value="1"/>
</dbReference>
<comment type="caution">
    <text evidence="13">The sequence shown here is derived from an EMBL/GenBank/DDBJ whole genome shotgun (WGS) entry which is preliminary data.</text>
</comment>
<keyword evidence="14" id="KW-1185">Reference proteome</keyword>
<evidence type="ECO:0000256" key="9">
    <source>
        <dbReference type="ARBA" id="ARBA00023125"/>
    </source>
</evidence>
<dbReference type="Proteomes" id="UP001271274">
    <property type="component" value="Unassembled WGS sequence"/>
</dbReference>
<comment type="cofactor">
    <cofactor evidence="1">
        <name>[4Fe-4S] cluster</name>
        <dbReference type="ChEBI" id="CHEBI:49883"/>
    </cofactor>
</comment>
<keyword evidence="11" id="KW-0804">Transcription</keyword>
<keyword evidence="10" id="KW-1015">Disulfide bond</keyword>
<dbReference type="EMBL" id="JARAYU010000045">
    <property type="protein sequence ID" value="MDX3707234.1"/>
    <property type="molecule type" value="Genomic_DNA"/>
</dbReference>
<evidence type="ECO:0000256" key="1">
    <source>
        <dbReference type="ARBA" id="ARBA00001966"/>
    </source>
</evidence>
<evidence type="ECO:0000256" key="8">
    <source>
        <dbReference type="ARBA" id="ARBA00023015"/>
    </source>
</evidence>
<reference evidence="13 14" key="1">
    <citation type="journal article" date="2023" name="Microb. Genom.">
        <title>Mesoterricola silvestris gen. nov., sp. nov., Mesoterricola sediminis sp. nov., Geothrix oryzae sp. nov., Geothrix edaphica sp. nov., Geothrix rubra sp. nov., and Geothrix limicola sp. nov., six novel members of Acidobacteriota isolated from soils.</title>
        <authorList>
            <person name="Weisberg A.J."/>
            <person name="Pearce E."/>
            <person name="Kramer C.G."/>
            <person name="Chang J.H."/>
            <person name="Clarke C.R."/>
        </authorList>
    </citation>
    <scope>NUCLEOTIDE SEQUENCE [LARGE SCALE GENOMIC DNA]</scope>
    <source>
        <strain evidence="13 14">ID09-01A</strain>
    </source>
</reference>
<dbReference type="RefSeq" id="WP_319063958.1">
    <property type="nucleotide sequence ID" value="NZ_JARAUS010000266.1"/>
</dbReference>
<evidence type="ECO:0000256" key="2">
    <source>
        <dbReference type="ARBA" id="ARBA00004496"/>
    </source>
</evidence>
<accession>A0ABU4NY87</accession>
<keyword evidence="9" id="KW-0238">DNA-binding</keyword>
<feature type="domain" description="4Fe-4S Wbl-type" evidence="12">
    <location>
        <begin position="18"/>
        <end position="81"/>
    </location>
</feature>